<name>A0AAU0MZA5_9GAMM</name>
<dbReference type="EMBL" id="CP137555">
    <property type="protein sequence ID" value="WOX06037.1"/>
    <property type="molecule type" value="Genomic_DNA"/>
</dbReference>
<organism evidence="3 4">
    <name type="scientific">Microbulbifer pacificus</name>
    <dbReference type="NCBI Taxonomy" id="407164"/>
    <lineage>
        <taxon>Bacteria</taxon>
        <taxon>Pseudomonadati</taxon>
        <taxon>Pseudomonadota</taxon>
        <taxon>Gammaproteobacteria</taxon>
        <taxon>Cellvibrionales</taxon>
        <taxon>Microbulbiferaceae</taxon>
        <taxon>Microbulbifer</taxon>
    </lineage>
</organism>
<keyword evidence="4" id="KW-1185">Reference proteome</keyword>
<accession>A0AAU0MZA5</accession>
<evidence type="ECO:0000256" key="1">
    <source>
        <dbReference type="SAM" id="Phobius"/>
    </source>
</evidence>
<reference evidence="3 4" key="1">
    <citation type="submission" date="2023-10" db="EMBL/GenBank/DDBJ databases">
        <title>Description of Microbulbifer bruguierae sp. nov., isolated from the sediments of mangrove plant Bruguiera sexangula and comparative genomic analyses of the genus Microbulbifer.</title>
        <authorList>
            <person name="Long M."/>
        </authorList>
    </citation>
    <scope>NUCLEOTIDE SEQUENCE [LARGE SCALE GENOMIC DNA]</scope>
    <source>
        <strain evidence="3 4">SPO729</strain>
    </source>
</reference>
<keyword evidence="1" id="KW-0472">Membrane</keyword>
<protein>
    <submittedName>
        <fullName evidence="3">PH domain-containing protein</fullName>
    </submittedName>
</protein>
<dbReference type="Pfam" id="PF10882">
    <property type="entry name" value="bPH_5"/>
    <property type="match status" value="1"/>
</dbReference>
<feature type="domain" description="Bacterial Pleckstrin homology" evidence="2">
    <location>
        <begin position="72"/>
        <end position="168"/>
    </location>
</feature>
<dbReference type="InterPro" id="IPR027783">
    <property type="entry name" value="Bacterial_PH-related"/>
</dbReference>
<dbReference type="Proteomes" id="UP001302477">
    <property type="component" value="Chromosome"/>
</dbReference>
<evidence type="ECO:0000313" key="3">
    <source>
        <dbReference type="EMBL" id="WOX06037.1"/>
    </source>
</evidence>
<sequence length="176" mass="19570">MPSSPNIARAIEFSAPWSRQLTFITLLTSVILLGISTILWLKAPENPPLMYQLSIWMCPGVLLLSALFAVRGYRVQGRNLWVLRPGWKTRIVLNGLKSVSFEPDATKGSIRLFGNGGFFAFSGLFRNQKLGRYRAFATDMSHTVVIQLPARTIVVTPDKPEQFQEALSGLTESKTG</sequence>
<dbReference type="RefSeq" id="WP_318954497.1">
    <property type="nucleotide sequence ID" value="NZ_CP137555.1"/>
</dbReference>
<dbReference type="AlphaFoldDB" id="A0AAU0MZA5"/>
<feature type="transmembrane region" description="Helical" evidence="1">
    <location>
        <begin position="53"/>
        <end position="70"/>
    </location>
</feature>
<evidence type="ECO:0000313" key="4">
    <source>
        <dbReference type="Proteomes" id="UP001302477"/>
    </source>
</evidence>
<feature type="transmembrane region" description="Helical" evidence="1">
    <location>
        <begin position="21"/>
        <end position="41"/>
    </location>
</feature>
<evidence type="ECO:0000259" key="2">
    <source>
        <dbReference type="Pfam" id="PF10882"/>
    </source>
</evidence>
<proteinExistence type="predicted"/>
<dbReference type="KEGG" id="mpaf:R5R33_02540"/>
<keyword evidence="1" id="KW-1133">Transmembrane helix</keyword>
<keyword evidence="1" id="KW-0812">Transmembrane</keyword>
<gene>
    <name evidence="3" type="ORF">R5R33_02540</name>
</gene>